<dbReference type="Proteomes" id="UP000324897">
    <property type="component" value="Chromosome 1"/>
</dbReference>
<dbReference type="PROSITE" id="PS50181">
    <property type="entry name" value="FBOX"/>
    <property type="match status" value="1"/>
</dbReference>
<dbReference type="SUPFAM" id="SSF81383">
    <property type="entry name" value="F-box domain"/>
    <property type="match status" value="1"/>
</dbReference>
<evidence type="ECO:0000259" key="1">
    <source>
        <dbReference type="PROSITE" id="PS50181"/>
    </source>
</evidence>
<evidence type="ECO:0000313" key="2">
    <source>
        <dbReference type="EMBL" id="TVU28433.1"/>
    </source>
</evidence>
<dbReference type="EMBL" id="RWGY01000011">
    <property type="protein sequence ID" value="TVU28433.1"/>
    <property type="molecule type" value="Genomic_DNA"/>
</dbReference>
<dbReference type="Gene3D" id="3.80.10.10">
    <property type="entry name" value="Ribonuclease Inhibitor"/>
    <property type="match status" value="2"/>
</dbReference>
<dbReference type="Gramene" id="TVU28433">
    <property type="protein sequence ID" value="TVU28433"/>
    <property type="gene ID" value="EJB05_19950"/>
</dbReference>
<comment type="caution">
    <text evidence="2">The sequence shown here is derived from an EMBL/GenBank/DDBJ whole genome shotgun (WGS) entry which is preliminary data.</text>
</comment>
<organism evidence="2 3">
    <name type="scientific">Eragrostis curvula</name>
    <name type="common">weeping love grass</name>
    <dbReference type="NCBI Taxonomy" id="38414"/>
    <lineage>
        <taxon>Eukaryota</taxon>
        <taxon>Viridiplantae</taxon>
        <taxon>Streptophyta</taxon>
        <taxon>Embryophyta</taxon>
        <taxon>Tracheophyta</taxon>
        <taxon>Spermatophyta</taxon>
        <taxon>Magnoliopsida</taxon>
        <taxon>Liliopsida</taxon>
        <taxon>Poales</taxon>
        <taxon>Poaceae</taxon>
        <taxon>PACMAD clade</taxon>
        <taxon>Chloridoideae</taxon>
        <taxon>Eragrostideae</taxon>
        <taxon>Eragrostidinae</taxon>
        <taxon>Eragrostis</taxon>
    </lineage>
</organism>
<dbReference type="SUPFAM" id="SSF52058">
    <property type="entry name" value="L domain-like"/>
    <property type="match status" value="1"/>
</dbReference>
<dbReference type="PANTHER" id="PTHR34223">
    <property type="entry name" value="OS11G0201299 PROTEIN"/>
    <property type="match status" value="1"/>
</dbReference>
<dbReference type="OrthoDB" id="1105302at2759"/>
<gene>
    <name evidence="2" type="ORF">EJB05_19950</name>
</gene>
<dbReference type="Pfam" id="PF00646">
    <property type="entry name" value="F-box"/>
    <property type="match status" value="1"/>
</dbReference>
<evidence type="ECO:0000313" key="3">
    <source>
        <dbReference type="Proteomes" id="UP000324897"/>
    </source>
</evidence>
<dbReference type="AlphaFoldDB" id="A0A5J9UXF4"/>
<protein>
    <recommendedName>
        <fullName evidence="1">F-box domain-containing protein</fullName>
    </recommendedName>
</protein>
<feature type="non-terminal residue" evidence="2">
    <location>
        <position position="1"/>
    </location>
</feature>
<reference evidence="2 3" key="1">
    <citation type="journal article" date="2019" name="Sci. Rep.">
        <title>A high-quality genome of Eragrostis curvula grass provides insights into Poaceae evolution and supports new strategies to enhance forage quality.</title>
        <authorList>
            <person name="Carballo J."/>
            <person name="Santos B.A.C.M."/>
            <person name="Zappacosta D."/>
            <person name="Garbus I."/>
            <person name="Selva J.P."/>
            <person name="Gallo C.A."/>
            <person name="Diaz A."/>
            <person name="Albertini E."/>
            <person name="Caccamo M."/>
            <person name="Echenique V."/>
        </authorList>
    </citation>
    <scope>NUCLEOTIDE SEQUENCE [LARGE SCALE GENOMIC DNA]</scope>
    <source>
        <strain evidence="3">cv. Victoria</strain>
        <tissue evidence="2">Leaf</tissue>
    </source>
</reference>
<proteinExistence type="predicted"/>
<dbReference type="InterPro" id="IPR001810">
    <property type="entry name" value="F-box_dom"/>
</dbReference>
<name>A0A5J9UXF4_9POAL</name>
<dbReference type="Gene3D" id="1.20.1280.50">
    <property type="match status" value="1"/>
</dbReference>
<feature type="domain" description="F-box" evidence="1">
    <location>
        <begin position="15"/>
        <end position="66"/>
    </location>
</feature>
<accession>A0A5J9UXF4</accession>
<dbReference type="PANTHER" id="PTHR34223:SF51">
    <property type="entry name" value="OS06G0556300 PROTEIN"/>
    <property type="match status" value="1"/>
</dbReference>
<dbReference type="InterPro" id="IPR036047">
    <property type="entry name" value="F-box-like_dom_sf"/>
</dbReference>
<sequence>MPDGRGSKKASAGGGDRLGALPDGVLEHVLSFLPSRDAVRTSVLARRWRRRWMTTPSLRVTDWYSIKKCRKFLDHLLLLRGHAPIDTCKLFFGGYSERDVSYVSLGIRYALMCRVRVLRFHIDWNWHGARLPLENLPLITNSLTRLKLHGVDLWERTTDFSGCPVLEVLNLIECCLISLEITSNSLKRLNLTDCGFSYDRRTRICTPNLVWLKIDDSYGHTPQLDSMPLLVTAFVRLGCDSHDYCANTDSWGCSDKDCDGCVCARHDKSAVLLEGLSSATIMELITVPKAFIFRRDLRWCPKFSKLKTLVLNEWCVDTGLDALVCILQHSPVLQKLTIQLCEGTKQKAQTEAIHNPMEHSLALKHLTKVEVKCPRVDERVSTVLEMLRTFGVPLELIDIQQTDRLSQFLRRAEILGCACLLLLLKAFCLWGSNQHLRVTDWDSVEDCHMFMDYLLLLRGRAPIDTCNLFFGDASETDAPYVNLWIRYAVMCSVRVLRFYVEWTRDERLQLEDLPLITNSLTRLKLHGVALSERTTVFSGCPVLEELKLTDCCLRTLEVTSCSLKRLSLADCSFRYDIRTRFSTPNLVWLKIDDSLGHTPLLKRMPLLLTAFVRLGCESFDYCQNASLDCADTQCEGCVCASNDKSAVLLEGLSSATRMELITDPKVFIFSRDLRWCPTFSKLKTLVLNEWCVDTGLDALVCILQHSPVLQKLTLQLCKGTKQKAQTKASHNPMGHSLGLKHLTKVEVKCPRVDERVRAVLEILRTFGVPLELIDIQQIDRLSTCFSFEQEG</sequence>
<dbReference type="InterPro" id="IPR053197">
    <property type="entry name" value="F-box_SCFL_complex_component"/>
</dbReference>
<dbReference type="InterPro" id="IPR032675">
    <property type="entry name" value="LRR_dom_sf"/>
</dbReference>
<keyword evidence="3" id="KW-1185">Reference proteome</keyword>